<reference evidence="1" key="1">
    <citation type="submission" date="2023-08" db="EMBL/GenBank/DDBJ databases">
        <authorList>
            <person name="Alioto T."/>
            <person name="Alioto T."/>
            <person name="Gomez Garrido J."/>
        </authorList>
    </citation>
    <scope>NUCLEOTIDE SEQUENCE</scope>
</reference>
<gene>
    <name evidence="1" type="ORF">OCTVUL_1B003305</name>
</gene>
<protein>
    <recommendedName>
        <fullName evidence="3">Helitron helicase-like domain-containing protein</fullName>
    </recommendedName>
</protein>
<proteinExistence type="predicted"/>
<organism evidence="1 2">
    <name type="scientific">Octopus vulgaris</name>
    <name type="common">Common octopus</name>
    <dbReference type="NCBI Taxonomy" id="6645"/>
    <lineage>
        <taxon>Eukaryota</taxon>
        <taxon>Metazoa</taxon>
        <taxon>Spiralia</taxon>
        <taxon>Lophotrochozoa</taxon>
        <taxon>Mollusca</taxon>
        <taxon>Cephalopoda</taxon>
        <taxon>Coleoidea</taxon>
        <taxon>Octopodiformes</taxon>
        <taxon>Octopoda</taxon>
        <taxon>Incirrata</taxon>
        <taxon>Octopodidae</taxon>
        <taxon>Octopus</taxon>
    </lineage>
</organism>
<dbReference type="Proteomes" id="UP001162480">
    <property type="component" value="Chromosome 9"/>
</dbReference>
<dbReference type="PANTHER" id="PTHR45786">
    <property type="entry name" value="DNA BINDING PROTEIN-LIKE"/>
    <property type="match status" value="1"/>
</dbReference>
<name>A0AA36B4J1_OCTVU</name>
<accession>A0AA36B4J1</accession>
<dbReference type="PANTHER" id="PTHR45786:SF74">
    <property type="entry name" value="ATP-DEPENDENT DNA HELICASE"/>
    <property type="match status" value="1"/>
</dbReference>
<keyword evidence="2" id="KW-1185">Reference proteome</keyword>
<evidence type="ECO:0000313" key="1">
    <source>
        <dbReference type="EMBL" id="CAI9727464.1"/>
    </source>
</evidence>
<dbReference type="EMBL" id="OX597822">
    <property type="protein sequence ID" value="CAI9727464.1"/>
    <property type="molecule type" value="Genomic_DNA"/>
</dbReference>
<sequence length="247" mass="28312">MASLGLANPPVHCSTFMPTLKIQGKLYHRIGSLLPAANRKLAYAQLYFVDSKNETRNRLSFKGADTDLNENILLDLRRALHMHNPYIKSFKEDIFKEYSAAEKCSTDDIISHDKRVILAGSHERTYNPPTTSEVAVIMVGNDTNNQDVKPADIVVHFRASNGNLDYISKIHRSYDPLHSIIFPCGESGWNVFMKDNDRSKNITECDFYSYRFQRYISEQQYVTSHKEEYLRSVATTNSSFQFLKIAL</sequence>
<evidence type="ECO:0000313" key="2">
    <source>
        <dbReference type="Proteomes" id="UP001162480"/>
    </source>
</evidence>
<evidence type="ECO:0008006" key="3">
    <source>
        <dbReference type="Google" id="ProtNLM"/>
    </source>
</evidence>
<dbReference type="AlphaFoldDB" id="A0AA36B4J1"/>